<evidence type="ECO:0000313" key="6">
    <source>
        <dbReference type="EMBL" id="KAK3259670.1"/>
    </source>
</evidence>
<evidence type="ECO:0000256" key="4">
    <source>
        <dbReference type="PROSITE-ProRule" id="PRU00221"/>
    </source>
</evidence>
<keyword evidence="2 4" id="KW-0853">WD repeat</keyword>
<dbReference type="InterPro" id="IPR050505">
    <property type="entry name" value="WDR55/POC1"/>
</dbReference>
<dbReference type="InterPro" id="IPR001680">
    <property type="entry name" value="WD40_rpt"/>
</dbReference>
<feature type="repeat" description="WD" evidence="4">
    <location>
        <begin position="272"/>
        <end position="298"/>
    </location>
</feature>
<dbReference type="InterPro" id="IPR019775">
    <property type="entry name" value="WD40_repeat_CS"/>
</dbReference>
<dbReference type="PANTHER" id="PTHR44019">
    <property type="entry name" value="WD REPEAT-CONTAINING PROTEIN 55"/>
    <property type="match status" value="1"/>
</dbReference>
<reference evidence="6 7" key="1">
    <citation type="journal article" date="2015" name="Genome Biol. Evol.">
        <title>Comparative Genomics of a Bacterivorous Green Alga Reveals Evolutionary Causalities and Consequences of Phago-Mixotrophic Mode of Nutrition.</title>
        <authorList>
            <person name="Burns J.A."/>
            <person name="Paasch A."/>
            <person name="Narechania A."/>
            <person name="Kim E."/>
        </authorList>
    </citation>
    <scope>NUCLEOTIDE SEQUENCE [LARGE SCALE GENOMIC DNA]</scope>
    <source>
        <strain evidence="6 7">PLY_AMNH</strain>
    </source>
</reference>
<proteinExistence type="inferred from homology"/>
<sequence>MDGGEIHQIRLSEQPFDSVFHPTSHVIAAGLITGKIEVFEYSETAVRPLHAFTAHTDSCRGVCFSSDGLMLLSASADKSILSTDANSGQAIARLENAHSDGINALRMISPSVIATGDDSGGIKVWDVRQQICCAHYEGHHEDFIADFEYSETKNLLLAVSGDGTMSAMDLRNTSQILGRSENQEDELLSVVFMKGESKVVCGSQGGILNIFSTGTWDDISDRFPGHPQSVDTLVKIDDETLFSGSSDGMIRVVSVLPNKLLGVVGEHMDCPIERLALSPDYRLLSSVSHDNTIKLWDVGYITHEEEASPAPPQGATSVPSPAFEQAEEAMEDSDEEPKGKKEKKKKKDKGNIAPKNNFFQDLL</sequence>
<dbReference type="PROSITE" id="PS00678">
    <property type="entry name" value="WD_REPEATS_1"/>
    <property type="match status" value="1"/>
</dbReference>
<evidence type="ECO:0000313" key="7">
    <source>
        <dbReference type="Proteomes" id="UP001190700"/>
    </source>
</evidence>
<evidence type="ECO:0000256" key="1">
    <source>
        <dbReference type="ARBA" id="ARBA00007625"/>
    </source>
</evidence>
<protein>
    <recommendedName>
        <fullName evidence="8">WD repeat-containing protein 55</fullName>
    </recommendedName>
</protein>
<feature type="compositionally biased region" description="Acidic residues" evidence="5">
    <location>
        <begin position="325"/>
        <end position="335"/>
    </location>
</feature>
<dbReference type="InterPro" id="IPR015943">
    <property type="entry name" value="WD40/YVTN_repeat-like_dom_sf"/>
</dbReference>
<keyword evidence="7" id="KW-1185">Reference proteome</keyword>
<feature type="repeat" description="WD" evidence="4">
    <location>
        <begin position="52"/>
        <end position="93"/>
    </location>
</feature>
<feature type="region of interest" description="Disordered" evidence="5">
    <location>
        <begin position="306"/>
        <end position="363"/>
    </location>
</feature>
<comment type="caution">
    <text evidence="6">The sequence shown here is derived from an EMBL/GenBank/DDBJ whole genome shotgun (WGS) entry which is preliminary data.</text>
</comment>
<name>A0AAE0KT88_9CHLO</name>
<dbReference type="Gene3D" id="2.130.10.10">
    <property type="entry name" value="YVTN repeat-like/Quinoprotein amine dehydrogenase"/>
    <property type="match status" value="2"/>
</dbReference>
<dbReference type="AlphaFoldDB" id="A0AAE0KT88"/>
<evidence type="ECO:0000256" key="3">
    <source>
        <dbReference type="ARBA" id="ARBA00022737"/>
    </source>
</evidence>
<dbReference type="PROSITE" id="PS50082">
    <property type="entry name" value="WD_REPEATS_2"/>
    <property type="match status" value="2"/>
</dbReference>
<evidence type="ECO:0000256" key="5">
    <source>
        <dbReference type="SAM" id="MobiDB-lite"/>
    </source>
</evidence>
<comment type="similarity">
    <text evidence="1">Belongs to the WD repeat WDR55 family.</text>
</comment>
<dbReference type="EMBL" id="LGRX02018563">
    <property type="protein sequence ID" value="KAK3259670.1"/>
    <property type="molecule type" value="Genomic_DNA"/>
</dbReference>
<dbReference type="SUPFAM" id="SSF50978">
    <property type="entry name" value="WD40 repeat-like"/>
    <property type="match status" value="1"/>
</dbReference>
<organism evidence="6 7">
    <name type="scientific">Cymbomonas tetramitiformis</name>
    <dbReference type="NCBI Taxonomy" id="36881"/>
    <lineage>
        <taxon>Eukaryota</taxon>
        <taxon>Viridiplantae</taxon>
        <taxon>Chlorophyta</taxon>
        <taxon>Pyramimonadophyceae</taxon>
        <taxon>Pyramimonadales</taxon>
        <taxon>Pyramimonadaceae</taxon>
        <taxon>Cymbomonas</taxon>
    </lineage>
</organism>
<evidence type="ECO:0008006" key="8">
    <source>
        <dbReference type="Google" id="ProtNLM"/>
    </source>
</evidence>
<dbReference type="InterPro" id="IPR036322">
    <property type="entry name" value="WD40_repeat_dom_sf"/>
</dbReference>
<dbReference type="PANTHER" id="PTHR44019:SF20">
    <property type="entry name" value="WD REPEAT-CONTAINING PROTEIN 55"/>
    <property type="match status" value="1"/>
</dbReference>
<accession>A0AAE0KT88</accession>
<gene>
    <name evidence="6" type="ORF">CYMTET_31342</name>
</gene>
<keyword evidence="3" id="KW-0677">Repeat</keyword>
<dbReference type="Pfam" id="PF24796">
    <property type="entry name" value="WDR55"/>
    <property type="match status" value="1"/>
</dbReference>
<dbReference type="SMART" id="SM00320">
    <property type="entry name" value="WD40"/>
    <property type="match status" value="7"/>
</dbReference>
<dbReference type="Proteomes" id="UP001190700">
    <property type="component" value="Unassembled WGS sequence"/>
</dbReference>
<evidence type="ECO:0000256" key="2">
    <source>
        <dbReference type="ARBA" id="ARBA00022574"/>
    </source>
</evidence>